<dbReference type="InterPro" id="IPR037407">
    <property type="entry name" value="MLP_fam"/>
</dbReference>
<evidence type="ECO:0000313" key="3">
    <source>
        <dbReference type="Proteomes" id="UP001281447"/>
    </source>
</evidence>
<dbReference type="SUPFAM" id="SSF160582">
    <property type="entry name" value="MbtH-like"/>
    <property type="match status" value="1"/>
</dbReference>
<evidence type="ECO:0000313" key="2">
    <source>
        <dbReference type="EMBL" id="MDY0393213.1"/>
    </source>
</evidence>
<dbReference type="PANTHER" id="PTHR38444:SF1">
    <property type="entry name" value="ENTEROBACTIN BIOSYNTHESIS PROTEIN YBDZ"/>
    <property type="match status" value="1"/>
</dbReference>
<gene>
    <name evidence="2" type="ORF">RWE15_00645</name>
</gene>
<evidence type="ECO:0000259" key="1">
    <source>
        <dbReference type="SMART" id="SM00923"/>
    </source>
</evidence>
<proteinExistence type="predicted"/>
<dbReference type="RefSeq" id="WP_390357856.1">
    <property type="nucleotide sequence ID" value="NZ_JBHUIZ010000017.1"/>
</dbReference>
<dbReference type="SMART" id="SM00923">
    <property type="entry name" value="MbtH"/>
    <property type="match status" value="1"/>
</dbReference>
<keyword evidence="3" id="KW-1185">Reference proteome</keyword>
<dbReference type="InterPro" id="IPR005153">
    <property type="entry name" value="MbtH-like_dom"/>
</dbReference>
<feature type="domain" description="MbtH-like" evidence="1">
    <location>
        <begin position="3"/>
        <end position="53"/>
    </location>
</feature>
<sequence length="73" mass="8268">MSNPFENPEGSYFVLVNEEGQHSLWPSFINVPHGWKKIYGAADRQACLAYIRDHWHNLMPNSLKPTASIGNGK</sequence>
<dbReference type="Pfam" id="PF03621">
    <property type="entry name" value="MbtH"/>
    <property type="match status" value="1"/>
</dbReference>
<dbReference type="PANTHER" id="PTHR38444">
    <property type="entry name" value="ENTEROBACTIN BIOSYNTHESIS PROTEIN YBDZ"/>
    <property type="match status" value="1"/>
</dbReference>
<accession>A0ABU5C1N5</accession>
<dbReference type="Proteomes" id="UP001281447">
    <property type="component" value="Unassembled WGS sequence"/>
</dbReference>
<organism evidence="2 3">
    <name type="scientific">Tigheibacillus halophilus</name>
    <dbReference type="NCBI Taxonomy" id="361280"/>
    <lineage>
        <taxon>Bacteria</taxon>
        <taxon>Bacillati</taxon>
        <taxon>Bacillota</taxon>
        <taxon>Bacilli</taxon>
        <taxon>Bacillales</taxon>
        <taxon>Bacillaceae</taxon>
        <taxon>Tigheibacillus</taxon>
    </lineage>
</organism>
<name>A0ABU5C1N5_9BACI</name>
<dbReference type="InterPro" id="IPR038020">
    <property type="entry name" value="MbtH-like_sf"/>
</dbReference>
<dbReference type="EMBL" id="JAWDIP010000003">
    <property type="protein sequence ID" value="MDY0393213.1"/>
    <property type="molecule type" value="Genomic_DNA"/>
</dbReference>
<dbReference type="Gene3D" id="3.90.820.10">
    <property type="entry name" value="Structural Genomics, Unknown Function 30-nov-00 1gh9 Mol_id"/>
    <property type="match status" value="1"/>
</dbReference>
<reference evidence="2 3" key="1">
    <citation type="submission" date="2023-10" db="EMBL/GenBank/DDBJ databases">
        <title>Virgibacillus halophilus 5B73C genome.</title>
        <authorList>
            <person name="Miliotis G."/>
            <person name="Sengupta P."/>
            <person name="Hameed A."/>
            <person name="Chuvochina M."/>
            <person name="Mcdonagh F."/>
            <person name="Simpson A.C."/>
            <person name="Singh N.K."/>
            <person name="Rekha P.D."/>
            <person name="Raman K."/>
            <person name="Hugenholtz P."/>
            <person name="Venkateswaran K."/>
        </authorList>
    </citation>
    <scope>NUCLEOTIDE SEQUENCE [LARGE SCALE GENOMIC DNA]</scope>
    <source>
        <strain evidence="2 3">5B73C</strain>
    </source>
</reference>
<protein>
    <submittedName>
        <fullName evidence="2">MbtH family protein</fullName>
    </submittedName>
</protein>
<comment type="caution">
    <text evidence="2">The sequence shown here is derived from an EMBL/GenBank/DDBJ whole genome shotgun (WGS) entry which is preliminary data.</text>
</comment>